<keyword evidence="2" id="KW-0472">Membrane</keyword>
<accession>A0ABY7GYJ9</accession>
<dbReference type="RefSeq" id="WP_269034308.1">
    <property type="nucleotide sequence ID" value="NZ_CP114040.1"/>
</dbReference>
<feature type="transmembrane region" description="Helical" evidence="2">
    <location>
        <begin position="6"/>
        <end position="27"/>
    </location>
</feature>
<sequence length="378" mass="42332">MTSNGEKLIIGSFAVLIGGTLLASLLGDRHKKSRRRRRSTVYYDDERDLEPEVEEEEVDLPDDLDLEDEAAIRRATPVSRRKKAEQPPDEIRLRFQRLVDLLEPTHGERDKYASHQHTVTRRLETYLEATVLPVGSHARNTYLRKSSDLDLFAVLPPGSALWGGNRKTSTTILNNVRAELAARFRDTEIGKSGPSVLVNFGQGSYAVDVVPAIRVSAQMNGLYEIPASEGGWLRTNPVAHNKYLMEQNEASTGKLRKICMLVKYWARCRKSLSLHSFTSEIILADSGVCKGVKSYGELLHGAFSRLLEYVDSPYPDPLRISESLCLASTESKAKKLRGVLQTSLERLDAALKAERAGRINEALGHYQVIFNRNFPLKA</sequence>
<evidence type="ECO:0000256" key="2">
    <source>
        <dbReference type="SAM" id="Phobius"/>
    </source>
</evidence>
<evidence type="ECO:0000313" key="3">
    <source>
        <dbReference type="EMBL" id="WAS91955.1"/>
    </source>
</evidence>
<dbReference type="Gene3D" id="3.30.460.10">
    <property type="entry name" value="Beta Polymerase, domain 2"/>
    <property type="match status" value="1"/>
</dbReference>
<dbReference type="Proteomes" id="UP001164459">
    <property type="component" value="Chromosome"/>
</dbReference>
<reference evidence="3" key="1">
    <citation type="submission" date="2022-11" db="EMBL/GenBank/DDBJ databases">
        <title>Minimal conservation of predation-associated metabolite biosynthetic gene clusters underscores biosynthetic potential of Myxococcota including descriptions for ten novel species: Archangium lansinium sp. nov., Myxococcus landrumus sp. nov., Nannocystis bai.</title>
        <authorList>
            <person name="Ahearne A."/>
            <person name="Stevens C."/>
            <person name="Dowd S."/>
        </authorList>
    </citation>
    <scope>NUCLEOTIDE SEQUENCE</scope>
    <source>
        <strain evidence="3">Fl3</strain>
    </source>
</reference>
<evidence type="ECO:0000256" key="1">
    <source>
        <dbReference type="ARBA" id="ARBA00023118"/>
    </source>
</evidence>
<protein>
    <submittedName>
        <fullName evidence="3">Nucleotidyltransferase</fullName>
    </submittedName>
</protein>
<keyword evidence="1" id="KW-0051">Antiviral defense</keyword>
<dbReference type="EMBL" id="CP114040">
    <property type="protein sequence ID" value="WAS91955.1"/>
    <property type="molecule type" value="Genomic_DNA"/>
</dbReference>
<name>A0ABY7GYJ9_9BACT</name>
<dbReference type="InterPro" id="IPR043519">
    <property type="entry name" value="NT_sf"/>
</dbReference>
<dbReference type="InterPro" id="IPR006116">
    <property type="entry name" value="NT_2-5OAS_ClassI-CCAase"/>
</dbReference>
<keyword evidence="2" id="KW-0812">Transmembrane</keyword>
<organism evidence="3 4">
    <name type="scientific">Nannocystis punicea</name>
    <dbReference type="NCBI Taxonomy" id="2995304"/>
    <lineage>
        <taxon>Bacteria</taxon>
        <taxon>Pseudomonadati</taxon>
        <taxon>Myxococcota</taxon>
        <taxon>Polyangia</taxon>
        <taxon>Nannocystales</taxon>
        <taxon>Nannocystaceae</taxon>
        <taxon>Nannocystis</taxon>
    </lineage>
</organism>
<keyword evidence="4" id="KW-1185">Reference proteome</keyword>
<proteinExistence type="predicted"/>
<dbReference type="CDD" id="cd05400">
    <property type="entry name" value="NT_2-5OAS_ClassI-CCAase"/>
    <property type="match status" value="1"/>
</dbReference>
<keyword evidence="2" id="KW-1133">Transmembrane helix</keyword>
<dbReference type="SUPFAM" id="SSF81301">
    <property type="entry name" value="Nucleotidyltransferase"/>
    <property type="match status" value="1"/>
</dbReference>
<gene>
    <name evidence="3" type="ORF">O0S08_37720</name>
</gene>
<evidence type="ECO:0000313" key="4">
    <source>
        <dbReference type="Proteomes" id="UP001164459"/>
    </source>
</evidence>
<dbReference type="Pfam" id="PF18144">
    <property type="entry name" value="SMODS"/>
    <property type="match status" value="1"/>
</dbReference>